<reference evidence="1" key="1">
    <citation type="submission" date="2015-05" db="UniProtKB">
        <authorList>
            <consortium name="EnsemblMetazoa"/>
        </authorList>
    </citation>
    <scope>IDENTIFICATION</scope>
</reference>
<protein>
    <submittedName>
        <fullName evidence="1">Uncharacterized protein</fullName>
    </submittedName>
</protein>
<evidence type="ECO:0000313" key="1">
    <source>
        <dbReference type="EnsemblMetazoa" id="RPRC006261-PA"/>
    </source>
</evidence>
<dbReference type="Pfam" id="PF12259">
    <property type="entry name" value="Baculo_F"/>
    <property type="match status" value="1"/>
</dbReference>
<keyword evidence="2" id="KW-1185">Reference proteome</keyword>
<dbReference type="AlphaFoldDB" id="T1HQD7"/>
<sequence length="497" mass="56308">MLNKDSGKHFINERAKALFGGDRNEEMQELSRRVLELQSRMASQESSSKYQMSIKKLFNQKIEENTEKLIYLTANISQEFQTFDARVGSSVLEPKKIYIKLINLSSNFRLLEAISLHSLLLANQLQSGLEMAAQGKLSFSLISDQELKEESMKISSMVPFDLKPSFGLRAEDMYKYRKVAQVTAIAYNDLIMLSVRLPLISEEQGFDLYKLHGVPMMVQNFDKITRIQLECEYFLVSKNKQYYALLSYNDLKQCTSVLPKICPPVMILTARHVPTCTSATFFQEKENMEEYCKHNLLTKPHRPVWLVDKENNGWIYSVAEPTRISLHCDDAKETEDAELIGTNILANVSHCTILGKDFKLLRTSESRSYTNSTIALLSANPMESVLNAAVVELLSNTVAFNEAVEDLRKAGLVKEGLANSEEVPLAILLAKMETTSKTWQLIVLPAFVAIIMSAACCYIILYYDENHKGKIVIPSKLRNRKVSVEEDAVAIEPELNK</sequence>
<dbReference type="VEuPathDB" id="VectorBase:RPRC006261"/>
<proteinExistence type="predicted"/>
<dbReference type="InParanoid" id="T1HQD7"/>
<dbReference type="EMBL" id="ACPB03014145">
    <property type="status" value="NOT_ANNOTATED_CDS"/>
    <property type="molecule type" value="Genomic_DNA"/>
</dbReference>
<dbReference type="HOGENOM" id="CLU_548974_0_0_1"/>
<dbReference type="InterPro" id="IPR022048">
    <property type="entry name" value="Envelope_fusion-like"/>
</dbReference>
<dbReference type="STRING" id="13249.T1HQD7"/>
<evidence type="ECO:0000313" key="2">
    <source>
        <dbReference type="Proteomes" id="UP000015103"/>
    </source>
</evidence>
<dbReference type="Proteomes" id="UP000015103">
    <property type="component" value="Unassembled WGS sequence"/>
</dbReference>
<dbReference type="OMA" id="LECEYFL"/>
<organism evidence="1 2">
    <name type="scientific">Rhodnius prolixus</name>
    <name type="common">Triatomid bug</name>
    <dbReference type="NCBI Taxonomy" id="13249"/>
    <lineage>
        <taxon>Eukaryota</taxon>
        <taxon>Metazoa</taxon>
        <taxon>Ecdysozoa</taxon>
        <taxon>Arthropoda</taxon>
        <taxon>Hexapoda</taxon>
        <taxon>Insecta</taxon>
        <taxon>Pterygota</taxon>
        <taxon>Neoptera</taxon>
        <taxon>Paraneoptera</taxon>
        <taxon>Hemiptera</taxon>
        <taxon>Heteroptera</taxon>
        <taxon>Panheteroptera</taxon>
        <taxon>Cimicomorpha</taxon>
        <taxon>Reduviidae</taxon>
        <taxon>Triatominae</taxon>
        <taxon>Rhodnius</taxon>
    </lineage>
</organism>
<name>T1HQD7_RHOPR</name>
<dbReference type="EnsemblMetazoa" id="RPRC006261-RA">
    <property type="protein sequence ID" value="RPRC006261-PA"/>
    <property type="gene ID" value="RPRC006261"/>
</dbReference>
<accession>T1HQD7</accession>